<keyword evidence="3" id="KW-0694">RNA-binding</keyword>
<dbReference type="Proteomes" id="UP000002009">
    <property type="component" value="Chromosome 14"/>
</dbReference>
<evidence type="ECO:0000256" key="2">
    <source>
        <dbReference type="ARBA" id="ARBA00009001"/>
    </source>
</evidence>
<keyword evidence="7" id="KW-0539">Nucleus</keyword>
<keyword evidence="5" id="KW-0238">DNA-binding</keyword>
<dbReference type="InterPro" id="IPR009044">
    <property type="entry name" value="ssDNA-bd_transcriptional_reg"/>
</dbReference>
<dbReference type="InterPro" id="IPR036390">
    <property type="entry name" value="WH_DNA-bd_sf"/>
</dbReference>
<name>C1EGI3_MICCC</name>
<dbReference type="Gene3D" id="1.10.10.10">
    <property type="entry name" value="Winged helix-like DNA-binding domain superfamily/Winged helix DNA-binding domain"/>
    <property type="match status" value="1"/>
</dbReference>
<dbReference type="Pfam" id="PF02229">
    <property type="entry name" value="PC4"/>
    <property type="match status" value="2"/>
</dbReference>
<feature type="compositionally biased region" description="Acidic residues" evidence="8">
    <location>
        <begin position="93"/>
        <end position="121"/>
    </location>
</feature>
<dbReference type="eggNOG" id="KOG2712">
    <property type="taxonomic scope" value="Eukaryota"/>
</dbReference>
<dbReference type="GeneID" id="8248805"/>
<keyword evidence="4" id="KW-0805">Transcription regulation</keyword>
<keyword evidence="11" id="KW-1185">Reference proteome</keyword>
<feature type="compositionally biased region" description="Low complexity" evidence="8">
    <location>
        <begin position="227"/>
        <end position="252"/>
    </location>
</feature>
<dbReference type="Gene3D" id="2.30.31.10">
    <property type="entry name" value="Transcriptional Coactivator Pc4, Chain A"/>
    <property type="match status" value="2"/>
</dbReference>
<dbReference type="RefSeq" id="XP_002505874.1">
    <property type="nucleotide sequence ID" value="XM_002505828.1"/>
</dbReference>
<reference evidence="10 11" key="1">
    <citation type="journal article" date="2009" name="Science">
        <title>Green evolution and dynamic adaptations revealed by genomes of the marine picoeukaryotes Micromonas.</title>
        <authorList>
            <person name="Worden A.Z."/>
            <person name="Lee J.H."/>
            <person name="Mock T."/>
            <person name="Rouze P."/>
            <person name="Simmons M.P."/>
            <person name="Aerts A.L."/>
            <person name="Allen A.E."/>
            <person name="Cuvelier M.L."/>
            <person name="Derelle E."/>
            <person name="Everett M.V."/>
            <person name="Foulon E."/>
            <person name="Grimwood J."/>
            <person name="Gundlach H."/>
            <person name="Henrissat B."/>
            <person name="Napoli C."/>
            <person name="McDonald S.M."/>
            <person name="Parker M.S."/>
            <person name="Rombauts S."/>
            <person name="Salamov A."/>
            <person name="Von Dassow P."/>
            <person name="Badger J.H."/>
            <person name="Coutinho P.M."/>
            <person name="Demir E."/>
            <person name="Dubchak I."/>
            <person name="Gentemann C."/>
            <person name="Eikrem W."/>
            <person name="Gready J.E."/>
            <person name="John U."/>
            <person name="Lanier W."/>
            <person name="Lindquist E.A."/>
            <person name="Lucas S."/>
            <person name="Mayer K.F."/>
            <person name="Moreau H."/>
            <person name="Not F."/>
            <person name="Otillar R."/>
            <person name="Panaud O."/>
            <person name="Pangilinan J."/>
            <person name="Paulsen I."/>
            <person name="Piegu B."/>
            <person name="Poliakov A."/>
            <person name="Robbens S."/>
            <person name="Schmutz J."/>
            <person name="Toulza E."/>
            <person name="Wyss T."/>
            <person name="Zelensky A."/>
            <person name="Zhou K."/>
            <person name="Armbrust E.V."/>
            <person name="Bhattacharya D."/>
            <person name="Goodenough U.W."/>
            <person name="Van de Peer Y."/>
            <person name="Grigoriev I.V."/>
        </authorList>
    </citation>
    <scope>NUCLEOTIDE SEQUENCE [LARGE SCALE GENOMIC DNA]</scope>
    <source>
        <strain evidence="11">RCC299 / NOUM17</strain>
    </source>
</reference>
<dbReference type="InterPro" id="IPR036388">
    <property type="entry name" value="WH-like_DNA-bd_sf"/>
</dbReference>
<keyword evidence="6" id="KW-0804">Transcription</keyword>
<gene>
    <name evidence="10" type="ORF">MICPUN_103975</name>
</gene>
<feature type="region of interest" description="Disordered" evidence="8">
    <location>
        <begin position="70"/>
        <end position="150"/>
    </location>
</feature>
<dbReference type="GO" id="GO:0003726">
    <property type="term" value="F:double-stranded RNA adenosine deaminase activity"/>
    <property type="evidence" value="ECO:0007669"/>
    <property type="project" value="InterPro"/>
</dbReference>
<evidence type="ECO:0000259" key="9">
    <source>
        <dbReference type="PROSITE" id="PS50139"/>
    </source>
</evidence>
<dbReference type="PROSITE" id="PS50139">
    <property type="entry name" value="Z_BINDING"/>
    <property type="match status" value="1"/>
</dbReference>
<comment type="subcellular location">
    <subcellularLocation>
        <location evidence="1">Nucleus</location>
    </subcellularLocation>
</comment>
<dbReference type="Pfam" id="PF02295">
    <property type="entry name" value="z-alpha"/>
    <property type="match status" value="1"/>
</dbReference>
<dbReference type="SUPFAM" id="SSF46785">
    <property type="entry name" value="Winged helix' DNA-binding domain"/>
    <property type="match status" value="1"/>
</dbReference>
<evidence type="ECO:0000256" key="8">
    <source>
        <dbReference type="SAM" id="MobiDB-lite"/>
    </source>
</evidence>
<dbReference type="InterPro" id="IPR042371">
    <property type="entry name" value="Z_dom"/>
</dbReference>
<dbReference type="SMART" id="SM00550">
    <property type="entry name" value="Zalpha"/>
    <property type="match status" value="1"/>
</dbReference>
<feature type="compositionally biased region" description="Basic residues" evidence="8">
    <location>
        <begin position="72"/>
        <end position="89"/>
    </location>
</feature>
<evidence type="ECO:0000313" key="10">
    <source>
        <dbReference type="EMBL" id="ACO67132.1"/>
    </source>
</evidence>
<evidence type="ECO:0000256" key="7">
    <source>
        <dbReference type="ARBA" id="ARBA00023242"/>
    </source>
</evidence>
<dbReference type="PANTHER" id="PTHR13215">
    <property type="entry name" value="RNA POLYMERASE II TRANSCRIPTIONAL COACTIVATOR"/>
    <property type="match status" value="1"/>
</dbReference>
<evidence type="ECO:0000256" key="4">
    <source>
        <dbReference type="ARBA" id="ARBA00023015"/>
    </source>
</evidence>
<feature type="domain" description="Z-binding" evidence="9">
    <location>
        <begin position="161"/>
        <end position="228"/>
    </location>
</feature>
<dbReference type="KEGG" id="mis:MICPUN_103975"/>
<evidence type="ECO:0000256" key="6">
    <source>
        <dbReference type="ARBA" id="ARBA00023163"/>
    </source>
</evidence>
<dbReference type="STRING" id="296587.C1EGI3"/>
<dbReference type="OrthoDB" id="2505440at2759"/>
<dbReference type="EMBL" id="CP001332">
    <property type="protein sequence ID" value="ACO67132.1"/>
    <property type="molecule type" value="Genomic_DNA"/>
</dbReference>
<evidence type="ECO:0000256" key="5">
    <source>
        <dbReference type="ARBA" id="ARBA00023125"/>
    </source>
</evidence>
<dbReference type="InParanoid" id="C1EGI3"/>
<dbReference type="OMA" id="KWSEPAP"/>
<dbReference type="AlphaFoldDB" id="C1EGI3"/>
<feature type="compositionally biased region" description="Basic and acidic residues" evidence="8">
    <location>
        <begin position="122"/>
        <end position="139"/>
    </location>
</feature>
<comment type="similarity">
    <text evidence="2">Belongs to the transcriptional coactivator PC4 family.</text>
</comment>
<organism evidence="10 11">
    <name type="scientific">Micromonas commoda (strain RCC299 / NOUM17 / CCMP2709)</name>
    <name type="common">Picoplanktonic green alga</name>
    <dbReference type="NCBI Taxonomy" id="296587"/>
    <lineage>
        <taxon>Eukaryota</taxon>
        <taxon>Viridiplantae</taxon>
        <taxon>Chlorophyta</taxon>
        <taxon>Mamiellophyceae</taxon>
        <taxon>Mamiellales</taxon>
        <taxon>Mamiellaceae</taxon>
        <taxon>Micromonas</taxon>
    </lineage>
</organism>
<evidence type="ECO:0000256" key="3">
    <source>
        <dbReference type="ARBA" id="ARBA00022884"/>
    </source>
</evidence>
<dbReference type="GO" id="GO:0005634">
    <property type="term" value="C:nucleus"/>
    <property type="evidence" value="ECO:0007669"/>
    <property type="project" value="UniProtKB-SubCell"/>
</dbReference>
<proteinExistence type="inferred from homology"/>
<dbReference type="GO" id="GO:0003713">
    <property type="term" value="F:transcription coactivator activity"/>
    <property type="evidence" value="ECO:0007669"/>
    <property type="project" value="InterPro"/>
</dbReference>
<accession>C1EGI3</accession>
<evidence type="ECO:0000313" key="11">
    <source>
        <dbReference type="Proteomes" id="UP000002009"/>
    </source>
</evidence>
<dbReference type="GO" id="GO:0060261">
    <property type="term" value="P:positive regulation of transcription initiation by RNA polymerase II"/>
    <property type="evidence" value="ECO:0007669"/>
    <property type="project" value="InterPro"/>
</dbReference>
<dbReference type="InterPro" id="IPR003173">
    <property type="entry name" value="PC4_C"/>
</dbReference>
<dbReference type="GO" id="GO:0003723">
    <property type="term" value="F:RNA binding"/>
    <property type="evidence" value="ECO:0007669"/>
    <property type="project" value="UniProtKB-KW"/>
</dbReference>
<dbReference type="InterPro" id="IPR045125">
    <property type="entry name" value="Sub1/Tcp4-like"/>
</dbReference>
<feature type="region of interest" description="Disordered" evidence="8">
    <location>
        <begin position="211"/>
        <end position="266"/>
    </location>
</feature>
<dbReference type="GO" id="GO:0003677">
    <property type="term" value="F:DNA binding"/>
    <property type="evidence" value="ECO:0007669"/>
    <property type="project" value="UniProtKB-KW"/>
</dbReference>
<sequence>MSSPAEEAQVREATRRIIQGLDLETTKEKQIVEMVEAQLGILLGDDEALMRCLQEEIEKFLLDDTAKISPGKTKRITPKSQAGKRRRSLVKFEDDDDNEDLDDGDWDHTQEDEDEDFDEDDAAPKKRRDDMNAAREKWSEPAPAPSDTVPLTLAVAPASAAPGAPVPEDKLLAALTLKGDDGATAKELAGFLKMGKSEVNKALYRLQSSGRVRSDGAGGGAPTWRVGSSSAPPAGAPASAPAPAAPPVGASAAPPPPPPVAPQSQGAGAVEGQICALSRARRCTVSDFRGKKYVGLREYYEKDGVWLPGKKGISLPYEQWSQLRSKIGEVNQRIADFGAKKPISDATVCVLGRDRRVTVDIFNGSVMIGIREFYEKDGAKLPGKKGISLSKDQWELVTRHEDLIEAACGGQ</sequence>
<evidence type="ECO:0000256" key="1">
    <source>
        <dbReference type="ARBA" id="ARBA00004123"/>
    </source>
</evidence>
<protein>
    <submittedName>
        <fullName evidence="10">Transcriptional coactivator p15</fullName>
    </submittedName>
</protein>
<dbReference type="SUPFAM" id="SSF54447">
    <property type="entry name" value="ssDNA-binding transcriptional regulator domain"/>
    <property type="match status" value="2"/>
</dbReference>